<dbReference type="InterPro" id="IPR023026">
    <property type="entry name" value="Trp_synth_beta/beta-like"/>
</dbReference>
<dbReference type="PANTHER" id="PTHR48077:SF3">
    <property type="entry name" value="TRYPTOPHAN SYNTHASE"/>
    <property type="match status" value="1"/>
</dbReference>
<dbReference type="GO" id="GO:0005737">
    <property type="term" value="C:cytoplasm"/>
    <property type="evidence" value="ECO:0007669"/>
    <property type="project" value="TreeGrafter"/>
</dbReference>
<keyword evidence="4" id="KW-1185">Reference proteome</keyword>
<dbReference type="PANTHER" id="PTHR48077">
    <property type="entry name" value="TRYPTOPHAN SYNTHASE-RELATED"/>
    <property type="match status" value="1"/>
</dbReference>
<evidence type="ECO:0000256" key="1">
    <source>
        <dbReference type="ARBA" id="ARBA00001933"/>
    </source>
</evidence>
<dbReference type="Proteomes" id="UP000001096">
    <property type="component" value="Unassembled WGS sequence"/>
</dbReference>
<evidence type="ECO:0000256" key="2">
    <source>
        <dbReference type="ARBA" id="ARBA00022898"/>
    </source>
</evidence>
<reference evidence="3 4" key="1">
    <citation type="submission" date="2012-04" db="EMBL/GenBank/DDBJ databases">
        <title>The Genome Sequence of Afipia broomeae ATCC 49717.</title>
        <authorList>
            <consortium name="The Broad Institute Genome Sequencing Platform"/>
            <person name="Earl A."/>
            <person name="Ward D."/>
            <person name="Feldgarden M."/>
            <person name="Gevers D."/>
            <person name="Huys G."/>
            <person name="Walker B."/>
            <person name="Young S.K."/>
            <person name="Zeng Q."/>
            <person name="Gargeya S."/>
            <person name="Fitzgerald M."/>
            <person name="Haas B."/>
            <person name="Abouelleil A."/>
            <person name="Alvarado L."/>
            <person name="Arachchi H.M."/>
            <person name="Berlin A."/>
            <person name="Chapman S.B."/>
            <person name="Goldberg J."/>
            <person name="Griggs A."/>
            <person name="Gujja S."/>
            <person name="Hansen M."/>
            <person name="Howarth C."/>
            <person name="Imamovic A."/>
            <person name="Larimer J."/>
            <person name="McCowen C."/>
            <person name="Montmayeur A."/>
            <person name="Murphy C."/>
            <person name="Neiman D."/>
            <person name="Pearson M."/>
            <person name="Priest M."/>
            <person name="Roberts A."/>
            <person name="Saif S."/>
            <person name="Shea T."/>
            <person name="Sisk P."/>
            <person name="Sykes S."/>
            <person name="Wortman J."/>
            <person name="Nusbaum C."/>
            <person name="Birren B."/>
        </authorList>
    </citation>
    <scope>NUCLEOTIDE SEQUENCE [LARGE SCALE GENOMIC DNA]</scope>
    <source>
        <strain evidence="3 4">ATCC 49717</strain>
    </source>
</reference>
<gene>
    <name evidence="3" type="ORF">HMPREF9695_01363</name>
</gene>
<name>K8PL28_9BRAD</name>
<dbReference type="EMBL" id="AGWX01000001">
    <property type="protein sequence ID" value="EKS42271.1"/>
    <property type="molecule type" value="Genomic_DNA"/>
</dbReference>
<evidence type="ECO:0000313" key="4">
    <source>
        <dbReference type="Proteomes" id="UP000001096"/>
    </source>
</evidence>
<protein>
    <submittedName>
        <fullName evidence="3">Uncharacterized protein</fullName>
    </submittedName>
</protein>
<comment type="cofactor">
    <cofactor evidence="1">
        <name>pyridoxal 5'-phosphate</name>
        <dbReference type="ChEBI" id="CHEBI:597326"/>
    </cofactor>
</comment>
<organism evidence="3 4">
    <name type="scientific">Afipia broomeae ATCC 49717</name>
    <dbReference type="NCBI Taxonomy" id="883078"/>
    <lineage>
        <taxon>Bacteria</taxon>
        <taxon>Pseudomonadati</taxon>
        <taxon>Pseudomonadota</taxon>
        <taxon>Alphaproteobacteria</taxon>
        <taxon>Hyphomicrobiales</taxon>
        <taxon>Nitrobacteraceae</taxon>
        <taxon>Afipia</taxon>
    </lineage>
</organism>
<dbReference type="HOGENOM" id="CLU_2550779_0_0_5"/>
<dbReference type="eggNOG" id="COG0133">
    <property type="taxonomic scope" value="Bacteria"/>
</dbReference>
<comment type="caution">
    <text evidence="3">The sequence shown here is derived from an EMBL/GenBank/DDBJ whole genome shotgun (WGS) entry which is preliminary data.</text>
</comment>
<sequence>MDDDGEIENVHSISAGLDHPGAGPEHAWLDAIGRVKYISATDDEAVSALYFCAELEGIIPALEPSHALARVTPLAPRKKESI</sequence>
<proteinExistence type="predicted"/>
<dbReference type="SUPFAM" id="SSF53686">
    <property type="entry name" value="Tryptophan synthase beta subunit-like PLP-dependent enzymes"/>
    <property type="match status" value="1"/>
</dbReference>
<dbReference type="AlphaFoldDB" id="K8PL28"/>
<evidence type="ECO:0000313" key="3">
    <source>
        <dbReference type="EMBL" id="EKS42271.1"/>
    </source>
</evidence>
<dbReference type="GO" id="GO:0004834">
    <property type="term" value="F:tryptophan synthase activity"/>
    <property type="evidence" value="ECO:0007669"/>
    <property type="project" value="InterPro"/>
</dbReference>
<dbReference type="InterPro" id="IPR036052">
    <property type="entry name" value="TrpB-like_PALP_sf"/>
</dbReference>
<dbReference type="Gene3D" id="3.40.50.1100">
    <property type="match status" value="1"/>
</dbReference>
<accession>K8PL28</accession>
<keyword evidence="2" id="KW-0663">Pyridoxal phosphate</keyword>